<name>A0A398CAF8_9BURK</name>
<proteinExistence type="predicted"/>
<evidence type="ECO:0000313" key="2">
    <source>
        <dbReference type="Proteomes" id="UP000266302"/>
    </source>
</evidence>
<gene>
    <name evidence="1" type="ORF">D3F03_02380</name>
</gene>
<dbReference type="EMBL" id="QXJC01000001">
    <property type="protein sequence ID" value="RID99304.1"/>
    <property type="molecule type" value="Genomic_DNA"/>
</dbReference>
<keyword evidence="2" id="KW-1185">Reference proteome</keyword>
<protein>
    <submittedName>
        <fullName evidence="1">Uncharacterized protein</fullName>
    </submittedName>
</protein>
<dbReference type="Proteomes" id="UP000266302">
    <property type="component" value="Unassembled WGS sequence"/>
</dbReference>
<evidence type="ECO:0000313" key="1">
    <source>
        <dbReference type="EMBL" id="RID99304.1"/>
    </source>
</evidence>
<reference evidence="1 2" key="1">
    <citation type="submission" date="2018-09" db="EMBL/GenBank/DDBJ databases">
        <title>Draft genome of Simplicispira sp. NY-02.</title>
        <authorList>
            <person name="Im W.T."/>
        </authorList>
    </citation>
    <scope>NUCLEOTIDE SEQUENCE [LARGE SCALE GENOMIC DNA]</scope>
    <source>
        <strain evidence="1 2">NY-02</strain>
    </source>
</reference>
<organism evidence="1 2">
    <name type="scientific">Simplicispira hankyongi</name>
    <dbReference type="NCBI Taxonomy" id="2315688"/>
    <lineage>
        <taxon>Bacteria</taxon>
        <taxon>Pseudomonadati</taxon>
        <taxon>Pseudomonadota</taxon>
        <taxon>Betaproteobacteria</taxon>
        <taxon>Burkholderiales</taxon>
        <taxon>Comamonadaceae</taxon>
        <taxon>Simplicispira</taxon>
    </lineage>
</organism>
<comment type="caution">
    <text evidence="1">The sequence shown here is derived from an EMBL/GenBank/DDBJ whole genome shotgun (WGS) entry which is preliminary data.</text>
</comment>
<dbReference type="AlphaFoldDB" id="A0A398CAF8"/>
<sequence>MEWTQQSPHCTTKEMPMSMELLRELADRPLPCTLTSEHDIDRLRVLRAAGLIVALLPKPGSESQLGRVLTLTSAGRQALSRESENAPG</sequence>
<accession>A0A398CAF8</accession>